<keyword evidence="2" id="KW-1185">Reference proteome</keyword>
<dbReference type="KEGG" id="acht:bsdcttw_44620"/>
<organism evidence="1 2">
    <name type="scientific">Anaerocolumna chitinilytica</name>
    <dbReference type="NCBI Taxonomy" id="1727145"/>
    <lineage>
        <taxon>Bacteria</taxon>
        <taxon>Bacillati</taxon>
        <taxon>Bacillota</taxon>
        <taxon>Clostridia</taxon>
        <taxon>Lachnospirales</taxon>
        <taxon>Lachnospiraceae</taxon>
        <taxon>Anaerocolumna</taxon>
    </lineage>
</organism>
<accession>A0A7M3SA04</accession>
<protein>
    <recommendedName>
        <fullName evidence="3">HNH endonuclease</fullName>
    </recommendedName>
</protein>
<name>A0A7M3SA04_9FIRM</name>
<gene>
    <name evidence="1" type="ORF">bsdcttw_44620</name>
</gene>
<evidence type="ECO:0000313" key="1">
    <source>
        <dbReference type="EMBL" id="BCK01422.1"/>
    </source>
</evidence>
<dbReference type="InterPro" id="IPR036280">
    <property type="entry name" value="Multihaem_cyt_sf"/>
</dbReference>
<dbReference type="AlphaFoldDB" id="A0A7M3SA04"/>
<evidence type="ECO:0000313" key="2">
    <source>
        <dbReference type="Proteomes" id="UP000515703"/>
    </source>
</evidence>
<evidence type="ECO:0008006" key="3">
    <source>
        <dbReference type="Google" id="ProtNLM"/>
    </source>
</evidence>
<reference evidence="1 2" key="1">
    <citation type="submission" date="2020-08" db="EMBL/GenBank/DDBJ databases">
        <title>Draft genome sequencing of an Anaerocolumna strain isolated from anoxic soil subjected to BSD treatment.</title>
        <authorList>
            <person name="Uek A."/>
            <person name="Tonouchi A."/>
        </authorList>
    </citation>
    <scope>NUCLEOTIDE SEQUENCE [LARGE SCALE GENOMIC DNA]</scope>
    <source>
        <strain evidence="1 2">CTTW</strain>
    </source>
</reference>
<dbReference type="RefSeq" id="WP_185256988.1">
    <property type="nucleotide sequence ID" value="NZ_AP023368.1"/>
</dbReference>
<dbReference type="EMBL" id="AP023368">
    <property type="protein sequence ID" value="BCK01422.1"/>
    <property type="molecule type" value="Genomic_DNA"/>
</dbReference>
<sequence length="105" mass="12254">MAQEFAKSFYNSKDWKDCRASYIDKRIAIDGGMCETCHQELGKIVHHNKVWLTPENINNPNVTLNHDNLKYDCQTCHNQEKEGEEPEPPRYYFEGGRVVLIPPEE</sequence>
<reference evidence="1 2" key="2">
    <citation type="submission" date="2020-08" db="EMBL/GenBank/DDBJ databases">
        <authorList>
            <person name="Ueki A."/>
            <person name="Tonouchi A."/>
        </authorList>
    </citation>
    <scope>NUCLEOTIDE SEQUENCE [LARGE SCALE GENOMIC DNA]</scope>
    <source>
        <strain evidence="1 2">CTTW</strain>
    </source>
</reference>
<dbReference type="Proteomes" id="UP000515703">
    <property type="component" value="Chromosome"/>
</dbReference>
<dbReference type="SUPFAM" id="SSF48695">
    <property type="entry name" value="Multiheme cytochromes"/>
    <property type="match status" value="1"/>
</dbReference>
<proteinExistence type="predicted"/>